<reference evidence="2" key="2">
    <citation type="submission" date="2012-03" db="EMBL/GenBank/DDBJ databases">
        <title>The complete genome sequence of the pioneer microbe on fresh volcanic deposit, Leptospirillum ferrooxidans strain C2-3.</title>
        <authorList>
            <person name="Fujimura R."/>
            <person name="Sato Y."/>
            <person name="Nishizawa T."/>
            <person name="Nanba K."/>
            <person name="Oshima K."/>
            <person name="Hattori M."/>
            <person name="Kamijo T."/>
            <person name="Ohta H."/>
        </authorList>
    </citation>
    <scope>NUCLEOTIDE SEQUENCE [LARGE SCALE GENOMIC DNA]</scope>
    <source>
        <strain evidence="2">C2-3</strain>
    </source>
</reference>
<reference evidence="1 2" key="1">
    <citation type="journal article" date="2012" name="J. Bacteriol.">
        <title>Complete Genome Sequence of Leptospirillum ferrooxidans Strain C2-3, Isolated from a Fresh Volcanic Ash Deposit on the Island of Miyake, Japan.</title>
        <authorList>
            <person name="Fujimura R."/>
            <person name="Sato Y."/>
            <person name="Nishizawa T."/>
            <person name="Oshima K."/>
            <person name="Kim S.-W."/>
            <person name="Hattori M."/>
            <person name="Kamijo T."/>
            <person name="Ohta H."/>
        </authorList>
    </citation>
    <scope>NUCLEOTIDE SEQUENCE [LARGE SCALE GENOMIC DNA]</scope>
    <source>
        <strain evidence="1 2">C2-3</strain>
    </source>
</reference>
<sequence length="406" mass="46494">MLLYENRSPRAFFGPPFPPRKIFDILEKTMGPYQGLFYQNKRLVLYSPTLKGIWKYVGHERSLDDFLEHLSQHVTIGERSHLNEFLEKAEHLESSITDRFILVPNSMGEFLFLGIILTHTPFGTHLSLSPASDLKECVELQKTIDTSKLKSLFSALGTWFEDAETEELITQAINLLPEELSLSLHIHRINTYIGVGKEKQGAHLFYENRSGKWIRDIFDSEEPSGYIPTMRLQAYMEGVDVMMRTPMFIGQVLPLFWVSISHQKLNQFGVDQFSSYLREFSRQSVMSAQQFHSPKFHFSKFWSGQGYAPHGLMPIAKLLSENTSTEAGNTPVLPIWGLSQATLPGLQKSHRIPDPLFLDWEKGLGIIMLRGCSLEQATSVVWKNMKSRIKLPIDPPMRLSDFLNLE</sequence>
<dbReference type="OrthoDB" id="9814422at2"/>
<proteinExistence type="predicted"/>
<dbReference type="AlphaFoldDB" id="I0IL06"/>
<dbReference type="RefSeq" id="WP_014448448.1">
    <property type="nucleotide sequence ID" value="NC_017094.1"/>
</dbReference>
<dbReference type="PATRIC" id="fig|1162668.3.peg.270"/>
<keyword evidence="2" id="KW-1185">Reference proteome</keyword>
<dbReference type="KEGG" id="lfc:LFE_0233"/>
<protein>
    <submittedName>
        <fullName evidence="1">Uncharacterized protein</fullName>
    </submittedName>
</protein>
<evidence type="ECO:0000313" key="1">
    <source>
        <dbReference type="EMBL" id="BAM05955.1"/>
    </source>
</evidence>
<name>I0IL06_LEPFC</name>
<accession>I0IL06</accession>
<dbReference type="STRING" id="1162668.LFE_0233"/>
<dbReference type="Proteomes" id="UP000007382">
    <property type="component" value="Chromosome"/>
</dbReference>
<dbReference type="HOGENOM" id="CLU_653457_0_0_0"/>
<evidence type="ECO:0000313" key="2">
    <source>
        <dbReference type="Proteomes" id="UP000007382"/>
    </source>
</evidence>
<organism evidence="1 2">
    <name type="scientific">Leptospirillum ferrooxidans (strain C2-3)</name>
    <dbReference type="NCBI Taxonomy" id="1162668"/>
    <lineage>
        <taxon>Bacteria</taxon>
        <taxon>Pseudomonadati</taxon>
        <taxon>Nitrospirota</taxon>
        <taxon>Nitrospiria</taxon>
        <taxon>Nitrospirales</taxon>
        <taxon>Nitrospiraceae</taxon>
        <taxon>Leptospirillum</taxon>
    </lineage>
</organism>
<gene>
    <name evidence="1" type="ordered locus">LFE_0233</name>
</gene>
<dbReference type="EMBL" id="AP012342">
    <property type="protein sequence ID" value="BAM05955.1"/>
    <property type="molecule type" value="Genomic_DNA"/>
</dbReference>